<reference evidence="1" key="2">
    <citation type="submission" date="2014-03" db="EMBL/GenBank/DDBJ databases">
        <authorList>
            <person name="Genoscope - CEA"/>
        </authorList>
    </citation>
    <scope>NUCLEOTIDE SEQUENCE</scope>
</reference>
<dbReference type="EMBL" id="FR907247">
    <property type="protein sequence ID" value="CDQ86348.1"/>
    <property type="molecule type" value="Genomic_DNA"/>
</dbReference>
<dbReference type="Proteomes" id="UP000193380">
    <property type="component" value="Unassembled WGS sequence"/>
</dbReference>
<sequence length="79" mass="8998">MLYTAAGITGSTKVVFVTIQMGISMGKLKPEDFKSKVETILKTLQFPVQVSQETFKHKNEAWKQIHCVVFMCLSVFYHV</sequence>
<protein>
    <submittedName>
        <fullName evidence="1">Uncharacterized protein</fullName>
    </submittedName>
</protein>
<evidence type="ECO:0000313" key="2">
    <source>
        <dbReference type="Proteomes" id="UP000193380"/>
    </source>
</evidence>
<dbReference type="AlphaFoldDB" id="A0A060Y361"/>
<name>A0A060Y361_ONCMY</name>
<proteinExistence type="predicted"/>
<dbReference type="Gene3D" id="3.40.50.1000">
    <property type="entry name" value="HAD superfamily/HAD-like"/>
    <property type="match status" value="1"/>
</dbReference>
<accession>A0A060Y361</accession>
<dbReference type="PaxDb" id="8022-A0A060Y361"/>
<organism evidence="1 2">
    <name type="scientific">Oncorhynchus mykiss</name>
    <name type="common">Rainbow trout</name>
    <name type="synonym">Salmo gairdneri</name>
    <dbReference type="NCBI Taxonomy" id="8022"/>
    <lineage>
        <taxon>Eukaryota</taxon>
        <taxon>Metazoa</taxon>
        <taxon>Chordata</taxon>
        <taxon>Craniata</taxon>
        <taxon>Vertebrata</taxon>
        <taxon>Euteleostomi</taxon>
        <taxon>Actinopterygii</taxon>
        <taxon>Neopterygii</taxon>
        <taxon>Teleostei</taxon>
        <taxon>Protacanthopterygii</taxon>
        <taxon>Salmoniformes</taxon>
        <taxon>Salmonidae</taxon>
        <taxon>Salmoninae</taxon>
        <taxon>Oncorhynchus</taxon>
    </lineage>
</organism>
<evidence type="ECO:0000313" key="1">
    <source>
        <dbReference type="EMBL" id="CDQ86348.1"/>
    </source>
</evidence>
<dbReference type="InterPro" id="IPR023214">
    <property type="entry name" value="HAD_sf"/>
</dbReference>
<gene>
    <name evidence="1" type="ORF">GSONMT00003821001</name>
</gene>
<dbReference type="STRING" id="8022.A0A060Y361"/>
<reference evidence="1" key="1">
    <citation type="journal article" date="2014" name="Nat. Commun.">
        <title>The rainbow trout genome provides novel insights into evolution after whole-genome duplication in vertebrates.</title>
        <authorList>
            <person name="Berthelot C."/>
            <person name="Brunet F."/>
            <person name="Chalopin D."/>
            <person name="Juanchich A."/>
            <person name="Bernard M."/>
            <person name="Noel B."/>
            <person name="Bento P."/>
            <person name="Da Silva C."/>
            <person name="Labadie K."/>
            <person name="Alberti A."/>
            <person name="Aury J.M."/>
            <person name="Louis A."/>
            <person name="Dehais P."/>
            <person name="Bardou P."/>
            <person name="Montfort J."/>
            <person name="Klopp C."/>
            <person name="Cabau C."/>
            <person name="Gaspin C."/>
            <person name="Thorgaard G.H."/>
            <person name="Boussaha M."/>
            <person name="Quillet E."/>
            <person name="Guyomard R."/>
            <person name="Galiana D."/>
            <person name="Bobe J."/>
            <person name="Volff J.N."/>
            <person name="Genet C."/>
            <person name="Wincker P."/>
            <person name="Jaillon O."/>
            <person name="Roest Crollius H."/>
            <person name="Guiguen Y."/>
        </authorList>
    </citation>
    <scope>NUCLEOTIDE SEQUENCE [LARGE SCALE GENOMIC DNA]</scope>
</reference>